<dbReference type="AlphaFoldDB" id="A0AA39YSG0"/>
<comment type="caution">
    <text evidence="2">The sequence shown here is derived from an EMBL/GenBank/DDBJ whole genome shotgun (WGS) entry which is preliminary data.</text>
</comment>
<feature type="region of interest" description="Disordered" evidence="1">
    <location>
        <begin position="221"/>
        <end position="241"/>
    </location>
</feature>
<dbReference type="PANTHER" id="PTHR24121">
    <property type="entry name" value="NO MECHANORECEPTOR POTENTIAL C, ISOFORM D-RELATED"/>
    <property type="match status" value="1"/>
</dbReference>
<dbReference type="Proteomes" id="UP001174936">
    <property type="component" value="Unassembled WGS sequence"/>
</dbReference>
<sequence>MTVTITPTPLCDAQRRELLNDLRSGNFIHFGKLLVSFSQDNKTTPAKLLLDLHDDDGTGRNALHHAAHHKDGLAFLHRLFDPKMGIFANPSDAHDFLGQADSAGETPILYAIRHADRDEPRPEFLAQLLHYGSAELLDARNARGQGPMHMAAELDNAAVIRYLCRHVDPDVRDAASITEVVPGDRHGDHPAHVAARMGNTKAFVALAWCRTRSEWAVRRRNKMGRTASRVKEEERTSAEEI</sequence>
<dbReference type="SUPFAM" id="SSF48403">
    <property type="entry name" value="Ankyrin repeat"/>
    <property type="match status" value="1"/>
</dbReference>
<evidence type="ECO:0000313" key="2">
    <source>
        <dbReference type="EMBL" id="KAK0657798.1"/>
    </source>
</evidence>
<evidence type="ECO:0000256" key="1">
    <source>
        <dbReference type="SAM" id="MobiDB-lite"/>
    </source>
</evidence>
<gene>
    <name evidence="2" type="ORF">B0T16DRAFT_386273</name>
</gene>
<evidence type="ECO:0000313" key="3">
    <source>
        <dbReference type="Proteomes" id="UP001174936"/>
    </source>
</evidence>
<feature type="compositionally biased region" description="Basic and acidic residues" evidence="1">
    <location>
        <begin position="229"/>
        <end position="241"/>
    </location>
</feature>
<proteinExistence type="predicted"/>
<evidence type="ECO:0008006" key="4">
    <source>
        <dbReference type="Google" id="ProtNLM"/>
    </source>
</evidence>
<dbReference type="InterPro" id="IPR002110">
    <property type="entry name" value="Ankyrin_rpt"/>
</dbReference>
<protein>
    <recommendedName>
        <fullName evidence="4">Ankyrin repeat protein</fullName>
    </recommendedName>
</protein>
<dbReference type="PANTHER" id="PTHR24121:SF23">
    <property type="entry name" value="NO MECHANORECEPTOR POTENTIAL C, ISOFORM H"/>
    <property type="match status" value="1"/>
</dbReference>
<reference evidence="2" key="1">
    <citation type="submission" date="2023-06" db="EMBL/GenBank/DDBJ databases">
        <title>Genome-scale phylogeny and comparative genomics of the fungal order Sordariales.</title>
        <authorList>
            <consortium name="Lawrence Berkeley National Laboratory"/>
            <person name="Hensen N."/>
            <person name="Bonometti L."/>
            <person name="Westerberg I."/>
            <person name="Brannstrom I.O."/>
            <person name="Guillou S."/>
            <person name="Cros-Aarteil S."/>
            <person name="Calhoun S."/>
            <person name="Haridas S."/>
            <person name="Kuo A."/>
            <person name="Mondo S."/>
            <person name="Pangilinan J."/>
            <person name="Riley R."/>
            <person name="Labutti K."/>
            <person name="Andreopoulos B."/>
            <person name="Lipzen A."/>
            <person name="Chen C."/>
            <person name="Yanf M."/>
            <person name="Daum C."/>
            <person name="Ng V."/>
            <person name="Clum A."/>
            <person name="Steindorff A."/>
            <person name="Ohm R."/>
            <person name="Martin F."/>
            <person name="Silar P."/>
            <person name="Natvig D."/>
            <person name="Lalanne C."/>
            <person name="Gautier V."/>
            <person name="Ament-Velasquez S.L."/>
            <person name="Kruys A."/>
            <person name="Hutchinson M.I."/>
            <person name="Powell A.J."/>
            <person name="Barry K."/>
            <person name="Miller A.N."/>
            <person name="Grigoriev I.V."/>
            <person name="Debuchy R."/>
            <person name="Gladieux P."/>
            <person name="Thoren M.H."/>
            <person name="Johannesson H."/>
        </authorList>
    </citation>
    <scope>NUCLEOTIDE SEQUENCE</scope>
    <source>
        <strain evidence="2">SMH2532-1</strain>
    </source>
</reference>
<dbReference type="SMART" id="SM00248">
    <property type="entry name" value="ANK"/>
    <property type="match status" value="3"/>
</dbReference>
<keyword evidence="3" id="KW-1185">Reference proteome</keyword>
<organism evidence="2 3">
    <name type="scientific">Cercophora newfieldiana</name>
    <dbReference type="NCBI Taxonomy" id="92897"/>
    <lineage>
        <taxon>Eukaryota</taxon>
        <taxon>Fungi</taxon>
        <taxon>Dikarya</taxon>
        <taxon>Ascomycota</taxon>
        <taxon>Pezizomycotina</taxon>
        <taxon>Sordariomycetes</taxon>
        <taxon>Sordariomycetidae</taxon>
        <taxon>Sordariales</taxon>
        <taxon>Lasiosphaeriaceae</taxon>
        <taxon>Cercophora</taxon>
    </lineage>
</organism>
<accession>A0AA39YSG0</accession>
<dbReference type="EMBL" id="JAULSV010000001">
    <property type="protein sequence ID" value="KAK0657798.1"/>
    <property type="molecule type" value="Genomic_DNA"/>
</dbReference>
<dbReference type="InterPro" id="IPR036770">
    <property type="entry name" value="Ankyrin_rpt-contain_sf"/>
</dbReference>
<name>A0AA39YSG0_9PEZI</name>
<dbReference type="Pfam" id="PF00023">
    <property type="entry name" value="Ank"/>
    <property type="match status" value="1"/>
</dbReference>
<dbReference type="Gene3D" id="1.25.40.20">
    <property type="entry name" value="Ankyrin repeat-containing domain"/>
    <property type="match status" value="1"/>
</dbReference>